<accession>A0ABW1KQ74</accession>
<evidence type="ECO:0000313" key="3">
    <source>
        <dbReference type="EMBL" id="MFC6033946.1"/>
    </source>
</evidence>
<keyword evidence="4" id="KW-1185">Reference proteome</keyword>
<dbReference type="Proteomes" id="UP001596116">
    <property type="component" value="Unassembled WGS sequence"/>
</dbReference>
<keyword evidence="2" id="KW-0472">Membrane</keyword>
<name>A0ABW1KQ74_9PROT</name>
<feature type="compositionally biased region" description="Basic and acidic residues" evidence="1">
    <location>
        <begin position="34"/>
        <end position="48"/>
    </location>
</feature>
<protein>
    <submittedName>
        <fullName evidence="3">Flagellar basal body-associated FliL family protein</fullName>
    </submittedName>
</protein>
<dbReference type="RefSeq" id="WP_379880768.1">
    <property type="nucleotide sequence ID" value="NZ_JBHPON010000001.1"/>
</dbReference>
<keyword evidence="3" id="KW-0969">Cilium</keyword>
<gene>
    <name evidence="3" type="ORF">ACFMB1_00220</name>
</gene>
<reference evidence="3 4" key="1">
    <citation type="submission" date="2024-09" db="EMBL/GenBank/DDBJ databases">
        <authorList>
            <person name="Zhang Z.-H."/>
        </authorList>
    </citation>
    <scope>NUCLEOTIDE SEQUENCE [LARGE SCALE GENOMIC DNA]</scope>
    <source>
        <strain evidence="3 4">HHTR114</strain>
    </source>
</reference>
<evidence type="ECO:0000313" key="4">
    <source>
        <dbReference type="Proteomes" id="UP001596116"/>
    </source>
</evidence>
<organism evidence="3 4">
    <name type="scientific">Hyphococcus aureus</name>
    <dbReference type="NCBI Taxonomy" id="2666033"/>
    <lineage>
        <taxon>Bacteria</taxon>
        <taxon>Pseudomonadati</taxon>
        <taxon>Pseudomonadota</taxon>
        <taxon>Alphaproteobacteria</taxon>
        <taxon>Parvularculales</taxon>
        <taxon>Parvularculaceae</taxon>
        <taxon>Hyphococcus</taxon>
    </lineage>
</organism>
<feature type="transmembrane region" description="Helical" evidence="2">
    <location>
        <begin position="6"/>
        <end position="25"/>
    </location>
</feature>
<sequence length="171" mass="18431">MLQKLLPVIVIVIAGLVGGGGGFFAKSMMSGGGGDKEAAHEEDADGHGKEKKKKGGGHGEEDTGSTSYMKFSRQFVVPVVRRGKPKSMVILDINIEVDNSQGESVYSLEPRLRDAILTRLLALAGEDMLPQMLEDVDKMELMKAALLETSREIMGDAALNILILDLGIQNY</sequence>
<dbReference type="EMBL" id="JBHPON010000001">
    <property type="protein sequence ID" value="MFC6033946.1"/>
    <property type="molecule type" value="Genomic_DNA"/>
</dbReference>
<evidence type="ECO:0000256" key="2">
    <source>
        <dbReference type="SAM" id="Phobius"/>
    </source>
</evidence>
<keyword evidence="2" id="KW-0812">Transmembrane</keyword>
<keyword evidence="3" id="KW-0282">Flagellum</keyword>
<feature type="region of interest" description="Disordered" evidence="1">
    <location>
        <begin position="31"/>
        <end position="65"/>
    </location>
</feature>
<proteinExistence type="predicted"/>
<evidence type="ECO:0000256" key="1">
    <source>
        <dbReference type="SAM" id="MobiDB-lite"/>
    </source>
</evidence>
<comment type="caution">
    <text evidence="3">The sequence shown here is derived from an EMBL/GenBank/DDBJ whole genome shotgun (WGS) entry which is preliminary data.</text>
</comment>
<keyword evidence="2" id="KW-1133">Transmembrane helix</keyword>
<keyword evidence="3" id="KW-0966">Cell projection</keyword>